<evidence type="ECO:0008006" key="5">
    <source>
        <dbReference type="Google" id="ProtNLM"/>
    </source>
</evidence>
<name>A0A4Y8L0B9_9BACT</name>
<dbReference type="EMBL" id="SOML01000006">
    <property type="protein sequence ID" value="TFD96159.1"/>
    <property type="molecule type" value="Genomic_DNA"/>
</dbReference>
<feature type="chain" id="PRO_5021251357" description="Lipocalin-like domain-containing protein" evidence="2">
    <location>
        <begin position="19"/>
        <end position="253"/>
    </location>
</feature>
<keyword evidence="4" id="KW-1185">Reference proteome</keyword>
<evidence type="ECO:0000313" key="4">
    <source>
        <dbReference type="Proteomes" id="UP000297861"/>
    </source>
</evidence>
<dbReference type="RefSeq" id="WP_134436497.1">
    <property type="nucleotide sequence ID" value="NZ_SOML01000006.1"/>
</dbReference>
<feature type="signal peptide" evidence="2">
    <location>
        <begin position="1"/>
        <end position="18"/>
    </location>
</feature>
<organism evidence="3 4">
    <name type="scientific">Dysgonomonas capnocytophagoides</name>
    <dbReference type="NCBI Taxonomy" id="45254"/>
    <lineage>
        <taxon>Bacteria</taxon>
        <taxon>Pseudomonadati</taxon>
        <taxon>Bacteroidota</taxon>
        <taxon>Bacteroidia</taxon>
        <taxon>Bacteroidales</taxon>
        <taxon>Dysgonomonadaceae</taxon>
        <taxon>Dysgonomonas</taxon>
    </lineage>
</organism>
<dbReference type="OrthoDB" id="998130at2"/>
<accession>A0A4Y8L0B9</accession>
<sequence length="253" mass="29848">MKKIFYIFLSSFLLTACGSDDNYPAPNPDPTPSDWNGDWNDKNDKNYKPEGYNPIEGEWQAYSLNGKEYTDHYYIKFSSDLNMSESKVKPTEDKDPTYPDVKKYVINNTAFRIGKDNYYKYNVKNNVLTLINSSNTWLLKPYVHKEWRWDGDWNDPKDSHYAQYQGKYNPIKGEWQITHIDGSETTSKSIITFTETFEWINEIGTITKYYINETGIRKSNKNITYKYKIENNTLTLQQMLPKQADILSYKRTK</sequence>
<feature type="region of interest" description="Disordered" evidence="1">
    <location>
        <begin position="23"/>
        <end position="50"/>
    </location>
</feature>
<dbReference type="AlphaFoldDB" id="A0A4Y8L0B9"/>
<comment type="caution">
    <text evidence="3">The sequence shown here is derived from an EMBL/GenBank/DDBJ whole genome shotgun (WGS) entry which is preliminary data.</text>
</comment>
<gene>
    <name evidence="3" type="ORF">E2605_11240</name>
</gene>
<feature type="compositionally biased region" description="Basic and acidic residues" evidence="1">
    <location>
        <begin position="39"/>
        <end position="48"/>
    </location>
</feature>
<dbReference type="PROSITE" id="PS51257">
    <property type="entry name" value="PROKAR_LIPOPROTEIN"/>
    <property type="match status" value="1"/>
</dbReference>
<reference evidence="3 4" key="1">
    <citation type="submission" date="2019-03" db="EMBL/GenBank/DDBJ databases">
        <title>San Antonio Military Medical Center submission to MRSN (WRAIR), pending publication.</title>
        <authorList>
            <person name="Blyth D.M."/>
            <person name="Mccarthy S.L."/>
            <person name="Schall S.E."/>
            <person name="Stam J.A."/>
            <person name="Ong A.C."/>
            <person name="Mcgann P.T."/>
        </authorList>
    </citation>
    <scope>NUCLEOTIDE SEQUENCE [LARGE SCALE GENOMIC DNA]</scope>
    <source>
        <strain evidence="3 4">MRSN571793</strain>
    </source>
</reference>
<evidence type="ECO:0000256" key="1">
    <source>
        <dbReference type="SAM" id="MobiDB-lite"/>
    </source>
</evidence>
<evidence type="ECO:0000313" key="3">
    <source>
        <dbReference type="EMBL" id="TFD96159.1"/>
    </source>
</evidence>
<protein>
    <recommendedName>
        <fullName evidence="5">Lipocalin-like domain-containing protein</fullName>
    </recommendedName>
</protein>
<evidence type="ECO:0000256" key="2">
    <source>
        <dbReference type="SAM" id="SignalP"/>
    </source>
</evidence>
<proteinExistence type="predicted"/>
<keyword evidence="2" id="KW-0732">Signal</keyword>
<dbReference type="Proteomes" id="UP000297861">
    <property type="component" value="Unassembled WGS sequence"/>
</dbReference>